<dbReference type="InterPro" id="IPR007624">
    <property type="entry name" value="RNA_pol_sigma70_r3"/>
</dbReference>
<keyword evidence="5" id="KW-0804">Transcription</keyword>
<keyword evidence="4" id="KW-0238">DNA-binding</keyword>
<dbReference type="PANTHER" id="PTHR30603">
    <property type="entry name" value="RNA POLYMERASE SIGMA FACTOR RPO"/>
    <property type="match status" value="1"/>
</dbReference>
<evidence type="ECO:0000256" key="3">
    <source>
        <dbReference type="ARBA" id="ARBA00023082"/>
    </source>
</evidence>
<comment type="similarity">
    <text evidence="1">Belongs to the sigma-70 factor family.</text>
</comment>
<reference evidence="8 9" key="1">
    <citation type="submission" date="2024-06" db="EMBL/GenBank/DDBJ databases">
        <title>The Natural Products Discovery Center: Release of the First 8490 Sequenced Strains for Exploring Actinobacteria Biosynthetic Diversity.</title>
        <authorList>
            <person name="Kalkreuter E."/>
            <person name="Kautsar S.A."/>
            <person name="Yang D."/>
            <person name="Bader C.D."/>
            <person name="Teijaro C.N."/>
            <person name="Fluegel L."/>
            <person name="Davis C.M."/>
            <person name="Simpson J.R."/>
            <person name="Lauterbach L."/>
            <person name="Steele A.D."/>
            <person name="Gui C."/>
            <person name="Meng S."/>
            <person name="Li G."/>
            <person name="Viehrig K."/>
            <person name="Ye F."/>
            <person name="Su P."/>
            <person name="Kiefer A.F."/>
            <person name="Nichols A."/>
            <person name="Cepeda A.J."/>
            <person name="Yan W."/>
            <person name="Fan B."/>
            <person name="Jiang Y."/>
            <person name="Adhikari A."/>
            <person name="Zheng C.-J."/>
            <person name="Schuster L."/>
            <person name="Cowan T.M."/>
            <person name="Smanski M.J."/>
            <person name="Chevrette M.G."/>
            <person name="De Carvalho L.P.S."/>
            <person name="Shen B."/>
        </authorList>
    </citation>
    <scope>NUCLEOTIDE SEQUENCE [LARGE SCALE GENOMIC DNA]</scope>
    <source>
        <strain evidence="8 9">NPDC033843</strain>
    </source>
</reference>
<sequence>MKSLRETDDVREAEDAEELLPAQDDETDETDAPAPRLSSGGGTVDQVKDYLRLIAKVRLLTAEQEVELGKRIEAGLYADHLLAEPSGLDPHHRRELTLLVEDGHRAKNHLTEANLRLVVSLAKRYTGRGLQFLDLIQEGNTGLMRAVEKFDYAKGFKFSTYATWWIKQAITRALADQSRTIRIPVHTVELINRVARIRRELILDTGDEPSPQEVAEKAEISVERLAELGAYTKEPVSLDISLSEDGDTEFGDLIMDSDSPSPWETVTFGLLQHTLRSILAELTPREAGIISLRYGLFGGRPRTLEEIGQIYGVTRERIRQIEGKTMSKLRHPSRSHVLRDYLGDE</sequence>
<protein>
    <submittedName>
        <fullName evidence="8">RNA polymerase sigma factor</fullName>
    </submittedName>
</protein>
<feature type="domain" description="RNA polymerase sigma-70" evidence="7">
    <location>
        <begin position="303"/>
        <end position="329"/>
    </location>
</feature>
<proteinExistence type="inferred from homology"/>
<gene>
    <name evidence="8" type="ORF">AB0E89_20740</name>
</gene>
<evidence type="ECO:0000256" key="2">
    <source>
        <dbReference type="ARBA" id="ARBA00023015"/>
    </source>
</evidence>
<evidence type="ECO:0000256" key="4">
    <source>
        <dbReference type="ARBA" id="ARBA00023125"/>
    </source>
</evidence>
<dbReference type="Pfam" id="PF04545">
    <property type="entry name" value="Sigma70_r4"/>
    <property type="match status" value="1"/>
</dbReference>
<dbReference type="InterPro" id="IPR036388">
    <property type="entry name" value="WH-like_DNA-bd_sf"/>
</dbReference>
<dbReference type="InterPro" id="IPR050239">
    <property type="entry name" value="Sigma-70_RNA_pol_init_factors"/>
</dbReference>
<dbReference type="InterPro" id="IPR009042">
    <property type="entry name" value="RNA_pol_sigma70_r1_2"/>
</dbReference>
<dbReference type="InterPro" id="IPR013325">
    <property type="entry name" value="RNA_pol_sigma_r2"/>
</dbReference>
<comment type="caution">
    <text evidence="8">The sequence shown here is derived from an EMBL/GenBank/DDBJ whole genome shotgun (WGS) entry which is preliminary data.</text>
</comment>
<evidence type="ECO:0000256" key="6">
    <source>
        <dbReference type="SAM" id="MobiDB-lite"/>
    </source>
</evidence>
<dbReference type="Gene3D" id="1.10.10.10">
    <property type="entry name" value="Winged helix-like DNA-binding domain superfamily/Winged helix DNA-binding domain"/>
    <property type="match status" value="2"/>
</dbReference>
<evidence type="ECO:0000256" key="5">
    <source>
        <dbReference type="ARBA" id="ARBA00023163"/>
    </source>
</evidence>
<dbReference type="PROSITE" id="PS00716">
    <property type="entry name" value="SIGMA70_2"/>
    <property type="match status" value="1"/>
</dbReference>
<dbReference type="InterPro" id="IPR007630">
    <property type="entry name" value="RNA_pol_sigma70_r4"/>
</dbReference>
<dbReference type="InterPro" id="IPR007627">
    <property type="entry name" value="RNA_pol_sigma70_r2"/>
</dbReference>
<dbReference type="PANTHER" id="PTHR30603:SF59">
    <property type="entry name" value="RNA POLYMERASE PRINCIPAL SIGMA FACTOR HRDA"/>
    <property type="match status" value="1"/>
</dbReference>
<dbReference type="NCBIfam" id="TIGR02937">
    <property type="entry name" value="sigma70-ECF"/>
    <property type="match status" value="1"/>
</dbReference>
<dbReference type="SUPFAM" id="SSF88946">
    <property type="entry name" value="Sigma2 domain of RNA polymerase sigma factors"/>
    <property type="match status" value="1"/>
</dbReference>
<dbReference type="Pfam" id="PF04539">
    <property type="entry name" value="Sigma70_r3"/>
    <property type="match status" value="1"/>
</dbReference>
<dbReference type="Proteomes" id="UP001550739">
    <property type="component" value="Unassembled WGS sequence"/>
</dbReference>
<evidence type="ECO:0000313" key="8">
    <source>
        <dbReference type="EMBL" id="MEU3782947.1"/>
    </source>
</evidence>
<dbReference type="InterPro" id="IPR013324">
    <property type="entry name" value="RNA_pol_sigma_r3/r4-like"/>
</dbReference>
<dbReference type="Gene3D" id="1.10.601.10">
    <property type="entry name" value="RNA Polymerase Primary Sigma Factor"/>
    <property type="match status" value="2"/>
</dbReference>
<evidence type="ECO:0000313" key="9">
    <source>
        <dbReference type="Proteomes" id="UP001550739"/>
    </source>
</evidence>
<dbReference type="Pfam" id="PF04542">
    <property type="entry name" value="Sigma70_r2"/>
    <property type="match status" value="1"/>
</dbReference>
<dbReference type="EMBL" id="JBEZVE010000010">
    <property type="protein sequence ID" value="MEU3782947.1"/>
    <property type="molecule type" value="Genomic_DNA"/>
</dbReference>
<feature type="compositionally biased region" description="Basic and acidic residues" evidence="6">
    <location>
        <begin position="1"/>
        <end position="10"/>
    </location>
</feature>
<dbReference type="CDD" id="cd06171">
    <property type="entry name" value="Sigma70_r4"/>
    <property type="match status" value="1"/>
</dbReference>
<evidence type="ECO:0000259" key="7">
    <source>
        <dbReference type="PROSITE" id="PS00716"/>
    </source>
</evidence>
<dbReference type="Pfam" id="PF00140">
    <property type="entry name" value="Sigma70_r1_2"/>
    <property type="match status" value="1"/>
</dbReference>
<evidence type="ECO:0000256" key="1">
    <source>
        <dbReference type="ARBA" id="ARBA00007788"/>
    </source>
</evidence>
<dbReference type="SUPFAM" id="SSF88659">
    <property type="entry name" value="Sigma3 and sigma4 domains of RNA polymerase sigma factors"/>
    <property type="match status" value="2"/>
</dbReference>
<keyword evidence="3" id="KW-0731">Sigma factor</keyword>
<feature type="region of interest" description="Disordered" evidence="6">
    <location>
        <begin position="1"/>
        <end position="43"/>
    </location>
</feature>
<keyword evidence="9" id="KW-1185">Reference proteome</keyword>
<feature type="compositionally biased region" description="Acidic residues" evidence="6">
    <location>
        <begin position="11"/>
        <end position="31"/>
    </location>
</feature>
<organism evidence="8 9">
    <name type="scientific">Streptomyces sp. 900129855</name>
    <dbReference type="NCBI Taxonomy" id="3155129"/>
    <lineage>
        <taxon>Bacteria</taxon>
        <taxon>Bacillati</taxon>
        <taxon>Actinomycetota</taxon>
        <taxon>Actinomycetes</taxon>
        <taxon>Kitasatosporales</taxon>
        <taxon>Streptomycetaceae</taxon>
        <taxon>Streptomyces</taxon>
    </lineage>
</organism>
<name>A0ABV2ZK75_9ACTN</name>
<dbReference type="PRINTS" id="PR00046">
    <property type="entry name" value="SIGMA70FCT"/>
</dbReference>
<accession>A0ABV2ZK75</accession>
<dbReference type="InterPro" id="IPR000943">
    <property type="entry name" value="RNA_pol_sigma70"/>
</dbReference>
<dbReference type="InterPro" id="IPR014284">
    <property type="entry name" value="RNA_pol_sigma-70_dom"/>
</dbReference>
<keyword evidence="2" id="KW-0805">Transcription regulation</keyword>
<dbReference type="RefSeq" id="WP_334574343.1">
    <property type="nucleotide sequence ID" value="NZ_JBEZVE010000010.1"/>
</dbReference>